<accession>A0A9D4H593</accession>
<reference evidence="2" key="1">
    <citation type="journal article" date="2019" name="bioRxiv">
        <title>The Genome of the Zebra Mussel, Dreissena polymorpha: A Resource for Invasive Species Research.</title>
        <authorList>
            <person name="McCartney M.A."/>
            <person name="Auch B."/>
            <person name="Kono T."/>
            <person name="Mallez S."/>
            <person name="Zhang Y."/>
            <person name="Obille A."/>
            <person name="Becker A."/>
            <person name="Abrahante J.E."/>
            <person name="Garbe J."/>
            <person name="Badalamenti J.P."/>
            <person name="Herman A."/>
            <person name="Mangelson H."/>
            <person name="Liachko I."/>
            <person name="Sullivan S."/>
            <person name="Sone E.D."/>
            <person name="Koren S."/>
            <person name="Silverstein K.A.T."/>
            <person name="Beckman K.B."/>
            <person name="Gohl D.M."/>
        </authorList>
    </citation>
    <scope>NUCLEOTIDE SEQUENCE</scope>
    <source>
        <strain evidence="2">Duluth1</strain>
        <tissue evidence="2">Whole animal</tissue>
    </source>
</reference>
<dbReference type="AlphaFoldDB" id="A0A9D4H593"/>
<reference evidence="2" key="2">
    <citation type="submission" date="2020-11" db="EMBL/GenBank/DDBJ databases">
        <authorList>
            <person name="McCartney M.A."/>
            <person name="Auch B."/>
            <person name="Kono T."/>
            <person name="Mallez S."/>
            <person name="Becker A."/>
            <person name="Gohl D.M."/>
            <person name="Silverstein K.A.T."/>
            <person name="Koren S."/>
            <person name="Bechman K.B."/>
            <person name="Herman A."/>
            <person name="Abrahante J.E."/>
            <person name="Garbe J."/>
        </authorList>
    </citation>
    <scope>NUCLEOTIDE SEQUENCE</scope>
    <source>
        <strain evidence="2">Duluth1</strain>
        <tissue evidence="2">Whole animal</tissue>
    </source>
</reference>
<organism evidence="2 3">
    <name type="scientific">Dreissena polymorpha</name>
    <name type="common">Zebra mussel</name>
    <name type="synonym">Mytilus polymorpha</name>
    <dbReference type="NCBI Taxonomy" id="45954"/>
    <lineage>
        <taxon>Eukaryota</taxon>
        <taxon>Metazoa</taxon>
        <taxon>Spiralia</taxon>
        <taxon>Lophotrochozoa</taxon>
        <taxon>Mollusca</taxon>
        <taxon>Bivalvia</taxon>
        <taxon>Autobranchia</taxon>
        <taxon>Heteroconchia</taxon>
        <taxon>Euheterodonta</taxon>
        <taxon>Imparidentia</taxon>
        <taxon>Neoheterodontei</taxon>
        <taxon>Myida</taxon>
        <taxon>Dreissenoidea</taxon>
        <taxon>Dreissenidae</taxon>
        <taxon>Dreissena</taxon>
    </lineage>
</organism>
<evidence type="ECO:0000313" key="3">
    <source>
        <dbReference type="Proteomes" id="UP000828390"/>
    </source>
</evidence>
<name>A0A9D4H593_DREPO</name>
<dbReference type="EMBL" id="JAIWYP010000005">
    <property type="protein sequence ID" value="KAH3827775.1"/>
    <property type="molecule type" value="Genomic_DNA"/>
</dbReference>
<feature type="compositionally biased region" description="Basic and acidic residues" evidence="1">
    <location>
        <begin position="33"/>
        <end position="50"/>
    </location>
</feature>
<evidence type="ECO:0000313" key="2">
    <source>
        <dbReference type="EMBL" id="KAH3827775.1"/>
    </source>
</evidence>
<feature type="region of interest" description="Disordered" evidence="1">
    <location>
        <begin position="33"/>
        <end position="56"/>
    </location>
</feature>
<dbReference type="Proteomes" id="UP000828390">
    <property type="component" value="Unassembled WGS sequence"/>
</dbReference>
<keyword evidence="3" id="KW-1185">Reference proteome</keyword>
<evidence type="ECO:0000256" key="1">
    <source>
        <dbReference type="SAM" id="MobiDB-lite"/>
    </source>
</evidence>
<gene>
    <name evidence="2" type="ORF">DPMN_129717</name>
</gene>
<proteinExistence type="predicted"/>
<sequence length="56" mass="6177">MLGVQGAARAPCGSLQDKALLWGPGWRSPRKLHDFSDSEGFDNHFKRDTSESQSSN</sequence>
<comment type="caution">
    <text evidence="2">The sequence shown here is derived from an EMBL/GenBank/DDBJ whole genome shotgun (WGS) entry which is preliminary data.</text>
</comment>
<protein>
    <submittedName>
        <fullName evidence="2">Uncharacterized protein</fullName>
    </submittedName>
</protein>